<sequence>MLASMVLRTDAAWRPGSLSAELEWTITRQKKVLQFAILEQHVFSPLMGEDLALRSTLLKCKDLGIRNLKCEADSSFLINSIKNGNTLLELCGVVADILCTANYFEFISFGWISRKDNSAIDMLAKHGSLSSLFKEMETQPLKIFLTITIIFLYLLGHVMSKESSSPSRSLCNGSVRECSSLEETEERTVIMESWSSQRLTEEQTQTLSYKALRRNQPACDGGNRGESYSNRCLPPPSNPYSRGCSKHYRCRGDS</sequence>
<evidence type="ECO:0000256" key="5">
    <source>
        <dbReference type="ARBA" id="ARBA00022729"/>
    </source>
</evidence>
<protein>
    <recommendedName>
        <fullName evidence="8">RNase H type-1 domain-containing protein</fullName>
    </recommendedName>
</protein>
<evidence type="ECO:0000256" key="1">
    <source>
        <dbReference type="ARBA" id="ARBA00004613"/>
    </source>
</evidence>
<keyword evidence="4" id="KW-0372">Hormone</keyword>
<name>A0ABQ7MNZ0_BRACM</name>
<keyword evidence="3" id="KW-0964">Secreted</keyword>
<evidence type="ECO:0000256" key="7">
    <source>
        <dbReference type="SAM" id="MobiDB-lite"/>
    </source>
</evidence>
<keyword evidence="10" id="KW-1185">Reference proteome</keyword>
<dbReference type="SUPFAM" id="SSF53098">
    <property type="entry name" value="Ribonuclease H-like"/>
    <property type="match status" value="1"/>
</dbReference>
<dbReference type="InterPro" id="IPR036397">
    <property type="entry name" value="RNaseH_sf"/>
</dbReference>
<dbReference type="CDD" id="cd06222">
    <property type="entry name" value="RNase_H_like"/>
    <property type="match status" value="1"/>
</dbReference>
<feature type="region of interest" description="Disordered" evidence="7">
    <location>
        <begin position="215"/>
        <end position="244"/>
    </location>
</feature>
<organism evidence="9 10">
    <name type="scientific">Brassica rapa subsp. trilocularis</name>
    <dbReference type="NCBI Taxonomy" id="1813537"/>
    <lineage>
        <taxon>Eukaryota</taxon>
        <taxon>Viridiplantae</taxon>
        <taxon>Streptophyta</taxon>
        <taxon>Embryophyta</taxon>
        <taxon>Tracheophyta</taxon>
        <taxon>Spermatophyta</taxon>
        <taxon>Magnoliopsida</taxon>
        <taxon>eudicotyledons</taxon>
        <taxon>Gunneridae</taxon>
        <taxon>Pentapetalae</taxon>
        <taxon>rosids</taxon>
        <taxon>malvids</taxon>
        <taxon>Brassicales</taxon>
        <taxon>Brassicaceae</taxon>
        <taxon>Brassiceae</taxon>
        <taxon>Brassica</taxon>
    </lineage>
</organism>
<proteinExistence type="inferred from homology"/>
<dbReference type="InterPro" id="IPR002156">
    <property type="entry name" value="RNaseH_domain"/>
</dbReference>
<dbReference type="PANTHER" id="PTHR33136:SF4">
    <property type="entry name" value="PROTEIN RALF-LIKE 32"/>
    <property type="match status" value="1"/>
</dbReference>
<feature type="domain" description="RNase H type-1" evidence="8">
    <location>
        <begin position="9"/>
        <end position="126"/>
    </location>
</feature>
<dbReference type="Pfam" id="PF13456">
    <property type="entry name" value="RVT_3"/>
    <property type="match status" value="1"/>
</dbReference>
<evidence type="ECO:0000256" key="4">
    <source>
        <dbReference type="ARBA" id="ARBA00022702"/>
    </source>
</evidence>
<dbReference type="Gene3D" id="3.30.420.10">
    <property type="entry name" value="Ribonuclease H-like superfamily/Ribonuclease H"/>
    <property type="match status" value="1"/>
</dbReference>
<accession>A0ABQ7MNZ0</accession>
<evidence type="ECO:0000313" key="10">
    <source>
        <dbReference type="Proteomes" id="UP000823674"/>
    </source>
</evidence>
<evidence type="ECO:0000256" key="2">
    <source>
        <dbReference type="ARBA" id="ARBA00009178"/>
    </source>
</evidence>
<evidence type="ECO:0000313" key="9">
    <source>
        <dbReference type="EMBL" id="KAG5400456.1"/>
    </source>
</evidence>
<dbReference type="Proteomes" id="UP000823674">
    <property type="component" value="Chromosome A04"/>
</dbReference>
<dbReference type="InterPro" id="IPR012337">
    <property type="entry name" value="RNaseH-like_sf"/>
</dbReference>
<keyword evidence="5" id="KW-0732">Signal</keyword>
<evidence type="ECO:0000256" key="3">
    <source>
        <dbReference type="ARBA" id="ARBA00022525"/>
    </source>
</evidence>
<comment type="subcellular location">
    <subcellularLocation>
        <location evidence="1">Secreted</location>
    </subcellularLocation>
</comment>
<keyword evidence="6" id="KW-1015">Disulfide bond</keyword>
<dbReference type="EMBL" id="JADBGQ010000004">
    <property type="protein sequence ID" value="KAG5400456.1"/>
    <property type="molecule type" value="Genomic_DNA"/>
</dbReference>
<comment type="caution">
    <text evidence="9">The sequence shown here is derived from an EMBL/GenBank/DDBJ whole genome shotgun (WGS) entry which is preliminary data.</text>
</comment>
<comment type="similarity">
    <text evidence="2">Belongs to the plant rapid alkalinization factor (RALF) family.</text>
</comment>
<dbReference type="Pfam" id="PF05498">
    <property type="entry name" value="RALF"/>
    <property type="match status" value="1"/>
</dbReference>
<reference evidence="9 10" key="1">
    <citation type="submission" date="2021-03" db="EMBL/GenBank/DDBJ databases">
        <authorList>
            <person name="King G.J."/>
            <person name="Bancroft I."/>
            <person name="Baten A."/>
            <person name="Bloomfield J."/>
            <person name="Borpatragohain P."/>
            <person name="He Z."/>
            <person name="Irish N."/>
            <person name="Irwin J."/>
            <person name="Liu K."/>
            <person name="Mauleon R.P."/>
            <person name="Moore J."/>
            <person name="Morris R."/>
            <person name="Ostergaard L."/>
            <person name="Wang B."/>
            <person name="Wells R."/>
        </authorList>
    </citation>
    <scope>NUCLEOTIDE SEQUENCE [LARGE SCALE GENOMIC DNA]</scope>
    <source>
        <strain evidence="9">R-o-18</strain>
        <tissue evidence="9">Leaf</tissue>
    </source>
</reference>
<gene>
    <name evidence="9" type="primary">A04p010290.1_BraROA</name>
    <name evidence="9" type="ORF">IGI04_015063</name>
</gene>
<evidence type="ECO:0000256" key="6">
    <source>
        <dbReference type="ARBA" id="ARBA00023157"/>
    </source>
</evidence>
<evidence type="ECO:0000259" key="8">
    <source>
        <dbReference type="Pfam" id="PF13456"/>
    </source>
</evidence>
<dbReference type="InterPro" id="IPR008801">
    <property type="entry name" value="RALF"/>
</dbReference>
<dbReference type="InterPro" id="IPR044730">
    <property type="entry name" value="RNase_H-like_dom_plant"/>
</dbReference>
<dbReference type="PANTHER" id="PTHR33136">
    <property type="entry name" value="RAPID ALKALINIZATION FACTOR-LIKE"/>
    <property type="match status" value="1"/>
</dbReference>